<dbReference type="InterPro" id="IPR020846">
    <property type="entry name" value="MFS_dom"/>
</dbReference>
<feature type="transmembrane region" description="Helical" evidence="8">
    <location>
        <begin position="306"/>
        <end position="327"/>
    </location>
</feature>
<feature type="transmembrane region" description="Helical" evidence="8">
    <location>
        <begin position="251"/>
        <end position="270"/>
    </location>
</feature>
<feature type="transmembrane region" description="Helical" evidence="8">
    <location>
        <begin position="218"/>
        <end position="239"/>
    </location>
</feature>
<dbReference type="Proteomes" id="UP000193307">
    <property type="component" value="Unassembled WGS sequence"/>
</dbReference>
<dbReference type="Gene3D" id="1.20.1250.20">
    <property type="entry name" value="MFS general substrate transporter like domains"/>
    <property type="match status" value="1"/>
</dbReference>
<dbReference type="CDD" id="cd17388">
    <property type="entry name" value="MFS_TetA"/>
    <property type="match status" value="1"/>
</dbReference>
<evidence type="ECO:0000313" key="11">
    <source>
        <dbReference type="Proteomes" id="UP000193307"/>
    </source>
</evidence>
<feature type="transmembrane region" description="Helical" evidence="8">
    <location>
        <begin position="43"/>
        <end position="65"/>
    </location>
</feature>
<comment type="similarity">
    <text evidence="3">Belongs to the major facilitator superfamily. TCR/Tet family.</text>
</comment>
<dbReference type="Pfam" id="PF07690">
    <property type="entry name" value="MFS_1"/>
    <property type="match status" value="1"/>
</dbReference>
<accession>A0A1Y5SEM4</accession>
<evidence type="ECO:0000256" key="4">
    <source>
        <dbReference type="ARBA" id="ARBA00022448"/>
    </source>
</evidence>
<feature type="transmembrane region" description="Helical" evidence="8">
    <location>
        <begin position="165"/>
        <end position="183"/>
    </location>
</feature>
<feature type="transmembrane region" description="Helical" evidence="8">
    <location>
        <begin position="135"/>
        <end position="159"/>
    </location>
</feature>
<evidence type="ECO:0000256" key="7">
    <source>
        <dbReference type="ARBA" id="ARBA00023136"/>
    </source>
</evidence>
<evidence type="ECO:0000256" key="3">
    <source>
        <dbReference type="ARBA" id="ARBA00007520"/>
    </source>
</evidence>
<keyword evidence="4" id="KW-0813">Transport</keyword>
<organism evidence="10 11">
    <name type="scientific">Pacificibacter marinus</name>
    <dbReference type="NCBI Taxonomy" id="658057"/>
    <lineage>
        <taxon>Bacteria</taxon>
        <taxon>Pseudomonadati</taxon>
        <taxon>Pseudomonadota</taxon>
        <taxon>Alphaproteobacteria</taxon>
        <taxon>Rhodobacterales</taxon>
        <taxon>Roseobacteraceae</taxon>
        <taxon>Pacificibacter</taxon>
    </lineage>
</organism>
<evidence type="ECO:0000313" key="10">
    <source>
        <dbReference type="EMBL" id="SLN39013.1"/>
    </source>
</evidence>
<feature type="transmembrane region" description="Helical" evidence="8">
    <location>
        <begin position="7"/>
        <end position="28"/>
    </location>
</feature>
<dbReference type="OrthoDB" id="9764259at2"/>
<feature type="transmembrane region" description="Helical" evidence="8">
    <location>
        <begin position="339"/>
        <end position="365"/>
    </location>
</feature>
<dbReference type="GO" id="GO:0022857">
    <property type="term" value="F:transmembrane transporter activity"/>
    <property type="evidence" value="ECO:0007669"/>
    <property type="project" value="InterPro"/>
</dbReference>
<dbReference type="PROSITE" id="PS00216">
    <property type="entry name" value="SUGAR_TRANSPORT_1"/>
    <property type="match status" value="1"/>
</dbReference>
<dbReference type="GO" id="GO:0016020">
    <property type="term" value="C:membrane"/>
    <property type="evidence" value="ECO:0007669"/>
    <property type="project" value="UniProtKB-SubCell"/>
</dbReference>
<dbReference type="PRINTS" id="PR01035">
    <property type="entry name" value="TCRTETA"/>
</dbReference>
<dbReference type="InterPro" id="IPR011701">
    <property type="entry name" value="MFS"/>
</dbReference>
<keyword evidence="5 8" id="KW-0812">Transmembrane</keyword>
<proteinExistence type="inferred from homology"/>
<dbReference type="PANTHER" id="PTHR23504">
    <property type="entry name" value="MAJOR FACILITATOR SUPERFAMILY DOMAIN-CONTAINING PROTEIN 10"/>
    <property type="match status" value="1"/>
</dbReference>
<feature type="transmembrane region" description="Helical" evidence="8">
    <location>
        <begin position="77"/>
        <end position="100"/>
    </location>
</feature>
<dbReference type="EMBL" id="FWFW01000004">
    <property type="protein sequence ID" value="SLN39013.1"/>
    <property type="molecule type" value="Genomic_DNA"/>
</dbReference>
<evidence type="ECO:0000259" key="9">
    <source>
        <dbReference type="PROSITE" id="PS50850"/>
    </source>
</evidence>
<dbReference type="PROSITE" id="PS50850">
    <property type="entry name" value="MFS"/>
    <property type="match status" value="1"/>
</dbReference>
<protein>
    <submittedName>
        <fullName evidence="10">Tetracycline resistance protein, class C</fullName>
    </submittedName>
</protein>
<comment type="function">
    <text evidence="1">Resistance to tetracycline by an active tetracycline efflux. This is an energy-dependent process that decreases the accumulation of the antibiotic in whole cells. This protein functions as a metal-tetracycline/H(+) antiporter.</text>
</comment>
<dbReference type="InterPro" id="IPR001958">
    <property type="entry name" value="Tet-R_TetA/multi-R_MdtG-like"/>
</dbReference>
<feature type="transmembrane region" description="Helical" evidence="8">
    <location>
        <begin position="371"/>
        <end position="393"/>
    </location>
</feature>
<dbReference type="SUPFAM" id="SSF103473">
    <property type="entry name" value="MFS general substrate transporter"/>
    <property type="match status" value="1"/>
</dbReference>
<evidence type="ECO:0000256" key="2">
    <source>
        <dbReference type="ARBA" id="ARBA00004141"/>
    </source>
</evidence>
<feature type="transmembrane region" description="Helical" evidence="8">
    <location>
        <begin position="106"/>
        <end position="123"/>
    </location>
</feature>
<keyword evidence="11" id="KW-1185">Reference proteome</keyword>
<dbReference type="STRING" id="658057.SAMN04488032_103220"/>
<evidence type="ECO:0000256" key="1">
    <source>
        <dbReference type="ARBA" id="ARBA00003279"/>
    </source>
</evidence>
<dbReference type="RefSeq" id="WP_085848845.1">
    <property type="nucleotide sequence ID" value="NZ_FNZV01000003.1"/>
</dbReference>
<feature type="domain" description="Major facilitator superfamily (MFS) profile" evidence="9">
    <location>
        <begin position="6"/>
        <end position="394"/>
    </location>
</feature>
<dbReference type="InterPro" id="IPR005829">
    <property type="entry name" value="Sugar_transporter_CS"/>
</dbReference>
<keyword evidence="6 8" id="KW-1133">Transmembrane helix</keyword>
<comment type="subcellular location">
    <subcellularLocation>
        <location evidence="2">Membrane</location>
        <topology evidence="2">Multi-pass membrane protein</topology>
    </subcellularLocation>
</comment>
<sequence length="401" mass="42940">MRSRLPIIFIVATILLDGIGAGLIFPVLPDLILDVTGKTLAEAAIWGGVLATGYAVMQFLFGPIVGNLSDRYGRKPILISALFVLAIDYMIMAIAGSIWLLLLGRVIAGLMAATYSTASAFMADISAPEDRERNFGIVGAAMGVGFALGPVIGGLLAGIDTRAPFWAAGAMALLNGIFGLLVMPESLPQERRRPFSIKRANPLSSFQSISALNGVRPLLILFFLYQIAHFVYPAVWAFFGREQFGFSARDIGLTLFTFGISMALSQAVLVGPCVKRFGAYKTAIYGMGLEMVIFATFAVITQSWIVWIFCALSGLGSIVMPALQGIMSRAASDDQQGELQGVLGSIAALATIISPLVMTQTFAYFTHVGTLFYLPGAPFVLSAILLLGCIVMLRNWRRAAT</sequence>
<dbReference type="PANTHER" id="PTHR23504:SF15">
    <property type="entry name" value="MAJOR FACILITATOR SUPERFAMILY (MFS) PROFILE DOMAIN-CONTAINING PROTEIN"/>
    <property type="match status" value="1"/>
</dbReference>
<evidence type="ECO:0000256" key="8">
    <source>
        <dbReference type="SAM" id="Phobius"/>
    </source>
</evidence>
<reference evidence="10 11" key="1">
    <citation type="submission" date="2017-03" db="EMBL/GenBank/DDBJ databases">
        <authorList>
            <person name="Afonso C.L."/>
            <person name="Miller P.J."/>
            <person name="Scott M.A."/>
            <person name="Spackman E."/>
            <person name="Goraichik I."/>
            <person name="Dimitrov K.M."/>
            <person name="Suarez D.L."/>
            <person name="Swayne D.E."/>
        </authorList>
    </citation>
    <scope>NUCLEOTIDE SEQUENCE [LARGE SCALE GENOMIC DNA]</scope>
    <source>
        <strain evidence="10 11">CECT 7971</strain>
    </source>
</reference>
<evidence type="ECO:0000256" key="6">
    <source>
        <dbReference type="ARBA" id="ARBA00022989"/>
    </source>
</evidence>
<dbReference type="InterPro" id="IPR036259">
    <property type="entry name" value="MFS_trans_sf"/>
</dbReference>
<gene>
    <name evidence="10" type="primary">tetA</name>
    <name evidence="10" type="ORF">PAM7971_01772</name>
</gene>
<keyword evidence="7 8" id="KW-0472">Membrane</keyword>
<dbReference type="AlphaFoldDB" id="A0A1Y5SEM4"/>
<evidence type="ECO:0000256" key="5">
    <source>
        <dbReference type="ARBA" id="ARBA00022692"/>
    </source>
</evidence>
<name>A0A1Y5SEM4_9RHOB</name>
<feature type="transmembrane region" description="Helical" evidence="8">
    <location>
        <begin position="282"/>
        <end position="300"/>
    </location>
</feature>